<dbReference type="AlphaFoldDB" id="A0A919NWM2"/>
<comment type="caution">
    <text evidence="2">The sequence shown here is derived from an EMBL/GenBank/DDBJ whole genome shotgun (WGS) entry which is preliminary data.</text>
</comment>
<dbReference type="SUPFAM" id="SSF81606">
    <property type="entry name" value="PP2C-like"/>
    <property type="match status" value="1"/>
</dbReference>
<gene>
    <name evidence="2" type="primary">yegK</name>
    <name evidence="2" type="ORF">Ate02nite_94010</name>
</gene>
<dbReference type="Pfam" id="PF13672">
    <property type="entry name" value="PP2C_2"/>
    <property type="match status" value="1"/>
</dbReference>
<dbReference type="Proteomes" id="UP000623608">
    <property type="component" value="Unassembled WGS sequence"/>
</dbReference>
<dbReference type="Gene3D" id="3.60.40.10">
    <property type="entry name" value="PPM-type phosphatase domain"/>
    <property type="match status" value="1"/>
</dbReference>
<keyword evidence="3" id="KW-1185">Reference proteome</keyword>
<reference evidence="2" key="1">
    <citation type="submission" date="2021-01" db="EMBL/GenBank/DDBJ databases">
        <title>Whole genome shotgun sequence of Actinoplanes tereljensis NBRC 105297.</title>
        <authorList>
            <person name="Komaki H."/>
            <person name="Tamura T."/>
        </authorList>
    </citation>
    <scope>NUCLEOTIDE SEQUENCE</scope>
    <source>
        <strain evidence="2">NBRC 105297</strain>
    </source>
</reference>
<proteinExistence type="predicted"/>
<dbReference type="InterPro" id="IPR036457">
    <property type="entry name" value="PPM-type-like_dom_sf"/>
</dbReference>
<evidence type="ECO:0000259" key="1">
    <source>
        <dbReference type="Pfam" id="PF13672"/>
    </source>
</evidence>
<protein>
    <recommendedName>
        <fullName evidence="1">PPM-type phosphatase domain-containing protein</fullName>
    </recommendedName>
</protein>
<sequence>MVAGSTVCLTVADGAGSKPQAARGSRLAVDTVQKLAFNQPTCAPDVWLHEVFGEVHRELDREANGDGLPRQHFAATLAIAVLIGDQLAIGQVGDTVVVVGGPAGYTTIDPAGHGEYANETDFITHSDWAARLRMTVCPAEAVDAIFLSTDGLRYKILDDLTAAKPYEPFFTDLAEFARTDGSDNAAIERFLSTVDDQTGDDKTLVVAVRT</sequence>
<organism evidence="2 3">
    <name type="scientific">Paractinoplanes tereljensis</name>
    <dbReference type="NCBI Taxonomy" id="571912"/>
    <lineage>
        <taxon>Bacteria</taxon>
        <taxon>Bacillati</taxon>
        <taxon>Actinomycetota</taxon>
        <taxon>Actinomycetes</taxon>
        <taxon>Micromonosporales</taxon>
        <taxon>Micromonosporaceae</taxon>
        <taxon>Paractinoplanes</taxon>
    </lineage>
</organism>
<evidence type="ECO:0000313" key="3">
    <source>
        <dbReference type="Proteomes" id="UP000623608"/>
    </source>
</evidence>
<dbReference type="InterPro" id="IPR001932">
    <property type="entry name" value="PPM-type_phosphatase-like_dom"/>
</dbReference>
<dbReference type="EMBL" id="BOMY01000063">
    <property type="protein sequence ID" value="GIF26671.1"/>
    <property type="molecule type" value="Genomic_DNA"/>
</dbReference>
<accession>A0A919NWM2</accession>
<evidence type="ECO:0000313" key="2">
    <source>
        <dbReference type="EMBL" id="GIF26671.1"/>
    </source>
</evidence>
<name>A0A919NWM2_9ACTN</name>
<feature type="domain" description="PPM-type phosphatase" evidence="1">
    <location>
        <begin position="6"/>
        <end position="191"/>
    </location>
</feature>